<dbReference type="EMBL" id="CM042055">
    <property type="protein sequence ID" value="KAI3702515.1"/>
    <property type="molecule type" value="Genomic_DNA"/>
</dbReference>
<evidence type="ECO:0000313" key="1">
    <source>
        <dbReference type="EMBL" id="KAI3702515.1"/>
    </source>
</evidence>
<evidence type="ECO:0000313" key="2">
    <source>
        <dbReference type="Proteomes" id="UP001055879"/>
    </source>
</evidence>
<comment type="caution">
    <text evidence="1">The sequence shown here is derived from an EMBL/GenBank/DDBJ whole genome shotgun (WGS) entry which is preliminary data.</text>
</comment>
<gene>
    <name evidence="1" type="ORF">L6452_28254</name>
</gene>
<organism evidence="1 2">
    <name type="scientific">Arctium lappa</name>
    <name type="common">Greater burdock</name>
    <name type="synonym">Lappa major</name>
    <dbReference type="NCBI Taxonomy" id="4217"/>
    <lineage>
        <taxon>Eukaryota</taxon>
        <taxon>Viridiplantae</taxon>
        <taxon>Streptophyta</taxon>
        <taxon>Embryophyta</taxon>
        <taxon>Tracheophyta</taxon>
        <taxon>Spermatophyta</taxon>
        <taxon>Magnoliopsida</taxon>
        <taxon>eudicotyledons</taxon>
        <taxon>Gunneridae</taxon>
        <taxon>Pentapetalae</taxon>
        <taxon>asterids</taxon>
        <taxon>campanulids</taxon>
        <taxon>Asterales</taxon>
        <taxon>Asteraceae</taxon>
        <taxon>Carduoideae</taxon>
        <taxon>Cardueae</taxon>
        <taxon>Arctiinae</taxon>
        <taxon>Arctium</taxon>
    </lineage>
</organism>
<accession>A0ACB8ZXZ3</accession>
<proteinExistence type="predicted"/>
<protein>
    <submittedName>
        <fullName evidence="1">Uncharacterized protein</fullName>
    </submittedName>
</protein>
<reference evidence="2" key="1">
    <citation type="journal article" date="2022" name="Mol. Ecol. Resour.">
        <title>The genomes of chicory, endive, great burdock and yacon provide insights into Asteraceae palaeo-polyploidization history and plant inulin production.</title>
        <authorList>
            <person name="Fan W."/>
            <person name="Wang S."/>
            <person name="Wang H."/>
            <person name="Wang A."/>
            <person name="Jiang F."/>
            <person name="Liu H."/>
            <person name="Zhao H."/>
            <person name="Xu D."/>
            <person name="Zhang Y."/>
        </authorList>
    </citation>
    <scope>NUCLEOTIDE SEQUENCE [LARGE SCALE GENOMIC DNA]</scope>
    <source>
        <strain evidence="2">cv. Niubang</strain>
    </source>
</reference>
<dbReference type="Proteomes" id="UP001055879">
    <property type="component" value="Linkage Group LG09"/>
</dbReference>
<keyword evidence="2" id="KW-1185">Reference proteome</keyword>
<sequence>MDSKQQSKTKSSDIKMEKKANASFKYRRLHKITNLFRFMEVFAFLLMISRFPYQLPFSVKVSRDYLTGITFTVLSPKFVFVIGNVIILFLFLKSRVAENSNGDGKADLYYDYVQSCEMSIEDTTIVTTTSIVTVPSNKRKICRSRSENPIRAKCEEKKTHRELRRSVTEMSRSESFGRGGGDTAAMEKRRAKEELSNEDFRRTVEAFIARQQKILRDEEFSPMVYIGA</sequence>
<reference evidence="1 2" key="2">
    <citation type="journal article" date="2022" name="Mol. Ecol. Resour.">
        <title>The genomes of chicory, endive, great burdock and yacon provide insights into Asteraceae paleo-polyploidization history and plant inulin production.</title>
        <authorList>
            <person name="Fan W."/>
            <person name="Wang S."/>
            <person name="Wang H."/>
            <person name="Wang A."/>
            <person name="Jiang F."/>
            <person name="Liu H."/>
            <person name="Zhao H."/>
            <person name="Xu D."/>
            <person name="Zhang Y."/>
        </authorList>
    </citation>
    <scope>NUCLEOTIDE SEQUENCE [LARGE SCALE GENOMIC DNA]</scope>
    <source>
        <strain evidence="2">cv. Niubang</strain>
    </source>
</reference>
<name>A0ACB8ZXZ3_ARCLA</name>